<evidence type="ECO:0000256" key="5">
    <source>
        <dbReference type="ARBA" id="ARBA00022801"/>
    </source>
</evidence>
<feature type="compositionally biased region" description="Basic and acidic residues" evidence="9">
    <location>
        <begin position="111"/>
        <end position="122"/>
    </location>
</feature>
<dbReference type="InterPro" id="IPR021158">
    <property type="entry name" value="Pept_M10A_Zn_BS"/>
</dbReference>
<dbReference type="GeneID" id="77939363"/>
<reference evidence="11" key="1">
    <citation type="submission" date="2019-05" db="EMBL/GenBank/DDBJ databases">
        <authorList>
            <person name="Begin E.J."/>
            <person name="Burnham C.Matt."/>
            <person name="Chappell E."/>
            <person name="Hambrick G.L."/>
            <person name="Harrington T.R."/>
            <person name="Harris A.E."/>
            <person name="Hasley B.L."/>
            <person name="Haynie C.M."/>
            <person name="Hopkins G.A."/>
            <person name="Hutchins C.B."/>
            <person name="Jester D.A."/>
            <person name="Johnson J."/>
            <person name="Martin A.P."/>
            <person name="Merino K.D."/>
            <person name="Pinkerton C.N."/>
            <person name="Poe J.Gabe."/>
            <person name="Savage T.D."/>
            <person name="Smith R.Hunter."/>
            <person name="Smith J.Zane."/>
            <person name="Spiva T.A."/>
            <person name="Thompson L."/>
            <person name="Thompson N.R."/>
            <person name="Thurman R.E."/>
            <person name="West C.T."/>
            <person name="Reyna N.S."/>
            <person name="Plymale R.C."/>
            <person name="Garlena R.A."/>
            <person name="Russell D.A."/>
            <person name="Pope W.H."/>
            <person name="Jacobs-Sera D."/>
            <person name="Hatfull G.F."/>
        </authorList>
    </citation>
    <scope>NUCLEOTIDE SEQUENCE [LARGE SCALE GENOMIC DNA]</scope>
</reference>
<evidence type="ECO:0000256" key="2">
    <source>
        <dbReference type="ARBA" id="ARBA00022670"/>
    </source>
</evidence>
<protein>
    <submittedName>
        <fullName evidence="10">Uncharacterized protein</fullName>
    </submittedName>
</protein>
<keyword evidence="6" id="KW-0862">Zinc</keyword>
<evidence type="ECO:0000256" key="7">
    <source>
        <dbReference type="ARBA" id="ARBA00023049"/>
    </source>
</evidence>
<sequence length="136" mass="14917">MGENTVYALADDERPVLFDDQRRRVLALIAARDVLAAKTVMTSGATTSDELIKVAEYIIGDEAGHFIGAQSLKIGGVVTTNVEEVQQFLDDRKPRCNMPDSFASDPSRCTLPDDHEGEHSDGKTTWSSPDDEFDDV</sequence>
<dbReference type="RefSeq" id="YP_010663341.1">
    <property type="nucleotide sequence ID" value="NC_070895.1"/>
</dbReference>
<keyword evidence="5" id="KW-0378">Hydrolase</keyword>
<keyword evidence="8" id="KW-0865">Zymogen</keyword>
<keyword evidence="11" id="KW-1185">Reference proteome</keyword>
<accession>A0A515MIR1</accession>
<feature type="region of interest" description="Disordered" evidence="9">
    <location>
        <begin position="93"/>
        <end position="136"/>
    </location>
</feature>
<dbReference type="GO" id="GO:0031012">
    <property type="term" value="C:extracellular matrix"/>
    <property type="evidence" value="ECO:0007669"/>
    <property type="project" value="InterPro"/>
</dbReference>
<evidence type="ECO:0000256" key="8">
    <source>
        <dbReference type="ARBA" id="ARBA00023145"/>
    </source>
</evidence>
<evidence type="ECO:0000256" key="1">
    <source>
        <dbReference type="ARBA" id="ARBA00001947"/>
    </source>
</evidence>
<evidence type="ECO:0000256" key="3">
    <source>
        <dbReference type="ARBA" id="ARBA00022723"/>
    </source>
</evidence>
<comment type="cofactor">
    <cofactor evidence="1">
        <name>Zn(2+)</name>
        <dbReference type="ChEBI" id="CHEBI:29105"/>
    </cofactor>
</comment>
<evidence type="ECO:0000256" key="4">
    <source>
        <dbReference type="ARBA" id="ARBA00022729"/>
    </source>
</evidence>
<proteinExistence type="predicted"/>
<dbReference type="GO" id="GO:0006508">
    <property type="term" value="P:proteolysis"/>
    <property type="evidence" value="ECO:0007669"/>
    <property type="project" value="UniProtKB-KW"/>
</dbReference>
<evidence type="ECO:0000313" key="11">
    <source>
        <dbReference type="Proteomes" id="UP000318552"/>
    </source>
</evidence>
<dbReference type="EMBL" id="MK967385">
    <property type="protein sequence ID" value="QDM56494.1"/>
    <property type="molecule type" value="Genomic_DNA"/>
</dbReference>
<evidence type="ECO:0000256" key="6">
    <source>
        <dbReference type="ARBA" id="ARBA00022833"/>
    </source>
</evidence>
<name>A0A515MIR1_9CAUD</name>
<organism evidence="10 11">
    <name type="scientific">Gordonia phage SheckWes</name>
    <dbReference type="NCBI Taxonomy" id="2591117"/>
    <lineage>
        <taxon>Viruses</taxon>
        <taxon>Duplodnaviria</taxon>
        <taxon>Heunggongvirae</taxon>
        <taxon>Uroviricota</taxon>
        <taxon>Caudoviricetes</taxon>
        <taxon>Ponsvirus</taxon>
        <taxon>Ponsvirus sheckwes</taxon>
    </lineage>
</organism>
<dbReference type="Proteomes" id="UP000318552">
    <property type="component" value="Segment"/>
</dbReference>
<keyword evidence="2" id="KW-0645">Protease</keyword>
<keyword evidence="7" id="KW-0482">Metalloprotease</keyword>
<dbReference type="PROSITE" id="PS00546">
    <property type="entry name" value="CYSTEINE_SWITCH"/>
    <property type="match status" value="1"/>
</dbReference>
<dbReference type="GO" id="GO:0008270">
    <property type="term" value="F:zinc ion binding"/>
    <property type="evidence" value="ECO:0007669"/>
    <property type="project" value="InterPro"/>
</dbReference>
<gene>
    <name evidence="10" type="primary">68</name>
    <name evidence="10" type="ORF">SEA_SHECKWES_68</name>
</gene>
<evidence type="ECO:0000256" key="9">
    <source>
        <dbReference type="SAM" id="MobiDB-lite"/>
    </source>
</evidence>
<keyword evidence="3" id="KW-0479">Metal-binding</keyword>
<dbReference type="KEGG" id="vg:77939363"/>
<keyword evidence="4" id="KW-0732">Signal</keyword>
<evidence type="ECO:0000313" key="10">
    <source>
        <dbReference type="EMBL" id="QDM56494.1"/>
    </source>
</evidence>
<dbReference type="GO" id="GO:0004222">
    <property type="term" value="F:metalloendopeptidase activity"/>
    <property type="evidence" value="ECO:0007669"/>
    <property type="project" value="InterPro"/>
</dbReference>